<organism evidence="7 8">
    <name type="scientific">Marininema halotolerans</name>
    <dbReference type="NCBI Taxonomy" id="1155944"/>
    <lineage>
        <taxon>Bacteria</taxon>
        <taxon>Bacillati</taxon>
        <taxon>Bacillota</taxon>
        <taxon>Bacilli</taxon>
        <taxon>Bacillales</taxon>
        <taxon>Thermoactinomycetaceae</taxon>
        <taxon>Marininema</taxon>
    </lineage>
</organism>
<dbReference type="GO" id="GO:0006450">
    <property type="term" value="P:regulation of translational fidelity"/>
    <property type="evidence" value="ECO:0007669"/>
    <property type="project" value="InterPro"/>
</dbReference>
<name>A0A1I6NRR1_9BACL</name>
<evidence type="ECO:0000256" key="5">
    <source>
        <dbReference type="ARBA" id="ARBA00047913"/>
    </source>
</evidence>
<dbReference type="PANTHER" id="PTHR15004:SF0">
    <property type="entry name" value="GLUTAMYL-TRNA(GLN) AMIDOTRANSFERASE SUBUNIT C, MITOCHONDRIAL"/>
    <property type="match status" value="1"/>
</dbReference>
<evidence type="ECO:0000313" key="7">
    <source>
        <dbReference type="EMBL" id="SFS30541.1"/>
    </source>
</evidence>
<keyword evidence="6" id="KW-0067">ATP-binding</keyword>
<keyword evidence="8" id="KW-1185">Reference proteome</keyword>
<dbReference type="HAMAP" id="MF_00122">
    <property type="entry name" value="GatC"/>
    <property type="match status" value="1"/>
</dbReference>
<dbReference type="EC" id="6.3.5.-" evidence="6"/>
<dbReference type="SUPFAM" id="SSF141000">
    <property type="entry name" value="Glu-tRNAGln amidotransferase C subunit"/>
    <property type="match status" value="1"/>
</dbReference>
<dbReference type="RefSeq" id="WP_091832129.1">
    <property type="nucleotide sequence ID" value="NZ_FPAA01000001.1"/>
</dbReference>
<dbReference type="AlphaFoldDB" id="A0A1I6NRR1"/>
<evidence type="ECO:0000256" key="3">
    <source>
        <dbReference type="ARBA" id="ARBA00024799"/>
    </source>
</evidence>
<evidence type="ECO:0000256" key="1">
    <source>
        <dbReference type="ARBA" id="ARBA00010757"/>
    </source>
</evidence>
<dbReference type="NCBIfam" id="TIGR00135">
    <property type="entry name" value="gatC"/>
    <property type="match status" value="1"/>
</dbReference>
<proteinExistence type="inferred from homology"/>
<keyword evidence="6" id="KW-0547">Nucleotide-binding</keyword>
<dbReference type="GO" id="GO:0005524">
    <property type="term" value="F:ATP binding"/>
    <property type="evidence" value="ECO:0007669"/>
    <property type="project" value="UniProtKB-KW"/>
</dbReference>
<protein>
    <recommendedName>
        <fullName evidence="6">Aspartyl/glutamyl-tRNA(Asn/Gln) amidotransferase subunit C</fullName>
        <shortName evidence="6">Asp/Glu-ADT subunit C</shortName>
        <ecNumber evidence="6">6.3.5.-</ecNumber>
    </recommendedName>
</protein>
<dbReference type="Pfam" id="PF02686">
    <property type="entry name" value="GatC"/>
    <property type="match status" value="1"/>
</dbReference>
<keyword evidence="6" id="KW-0648">Protein biosynthesis</keyword>
<dbReference type="OrthoDB" id="9813938at2"/>
<evidence type="ECO:0000256" key="6">
    <source>
        <dbReference type="HAMAP-Rule" id="MF_00122"/>
    </source>
</evidence>
<comment type="function">
    <text evidence="3 6">Allows the formation of correctly charged Asn-tRNA(Asn) or Gln-tRNA(Gln) through the transamidation of misacylated Asp-tRNA(Asn) or Glu-tRNA(Gln) in organisms which lack either or both of asparaginyl-tRNA or glutaminyl-tRNA synthetases. The reaction takes place in the presence of glutamine and ATP through an activated phospho-Asp-tRNA(Asn) or phospho-Glu-tRNA(Gln).</text>
</comment>
<dbReference type="GO" id="GO:0016740">
    <property type="term" value="F:transferase activity"/>
    <property type="evidence" value="ECO:0007669"/>
    <property type="project" value="UniProtKB-KW"/>
</dbReference>
<comment type="catalytic activity">
    <reaction evidence="4 6">
        <text>L-aspartyl-tRNA(Asn) + L-glutamine + ATP + H2O = L-asparaginyl-tRNA(Asn) + L-glutamate + ADP + phosphate + 2 H(+)</text>
        <dbReference type="Rhea" id="RHEA:14513"/>
        <dbReference type="Rhea" id="RHEA-COMP:9674"/>
        <dbReference type="Rhea" id="RHEA-COMP:9677"/>
        <dbReference type="ChEBI" id="CHEBI:15377"/>
        <dbReference type="ChEBI" id="CHEBI:15378"/>
        <dbReference type="ChEBI" id="CHEBI:29985"/>
        <dbReference type="ChEBI" id="CHEBI:30616"/>
        <dbReference type="ChEBI" id="CHEBI:43474"/>
        <dbReference type="ChEBI" id="CHEBI:58359"/>
        <dbReference type="ChEBI" id="CHEBI:78515"/>
        <dbReference type="ChEBI" id="CHEBI:78516"/>
        <dbReference type="ChEBI" id="CHEBI:456216"/>
    </reaction>
</comment>
<dbReference type="InterPro" id="IPR036113">
    <property type="entry name" value="Asp/Glu-ADT_sf_sub_c"/>
</dbReference>
<accession>A0A1I6NRR1</accession>
<dbReference type="Gene3D" id="1.10.20.60">
    <property type="entry name" value="Glu-tRNAGln amidotransferase C subunit, N-terminal domain"/>
    <property type="match status" value="1"/>
</dbReference>
<sequence>MSISKEKVEHVAKLARMYLTDEEAELYTSQLNDILGFAEKLNELDTTDVEPTSHVLPMANVLRQDENKPSLDREKALRNAPEHKDGMFKVPAVFEE</sequence>
<dbReference type="PANTHER" id="PTHR15004">
    <property type="entry name" value="GLUTAMYL-TRNA(GLN) AMIDOTRANSFERASE SUBUNIT C, MITOCHONDRIAL"/>
    <property type="match status" value="1"/>
</dbReference>
<dbReference type="GO" id="GO:0006412">
    <property type="term" value="P:translation"/>
    <property type="evidence" value="ECO:0007669"/>
    <property type="project" value="UniProtKB-UniRule"/>
</dbReference>
<comment type="similarity">
    <text evidence="1 6">Belongs to the GatC family.</text>
</comment>
<dbReference type="EMBL" id="FPAA01000001">
    <property type="protein sequence ID" value="SFS30541.1"/>
    <property type="molecule type" value="Genomic_DNA"/>
</dbReference>
<evidence type="ECO:0000313" key="8">
    <source>
        <dbReference type="Proteomes" id="UP000198660"/>
    </source>
</evidence>
<comment type="subunit">
    <text evidence="2 6">Heterotrimer of A, B and C subunits.</text>
</comment>
<evidence type="ECO:0000256" key="2">
    <source>
        <dbReference type="ARBA" id="ARBA00011123"/>
    </source>
</evidence>
<dbReference type="GO" id="GO:0070681">
    <property type="term" value="P:glutaminyl-tRNAGln biosynthesis via transamidation"/>
    <property type="evidence" value="ECO:0007669"/>
    <property type="project" value="TreeGrafter"/>
</dbReference>
<dbReference type="InterPro" id="IPR003837">
    <property type="entry name" value="GatC"/>
</dbReference>
<dbReference type="Proteomes" id="UP000198660">
    <property type="component" value="Unassembled WGS sequence"/>
</dbReference>
<gene>
    <name evidence="6" type="primary">gatC</name>
    <name evidence="7" type="ORF">SAMN05444972_10160</name>
</gene>
<comment type="catalytic activity">
    <reaction evidence="5 6">
        <text>L-glutamyl-tRNA(Gln) + L-glutamine + ATP + H2O = L-glutaminyl-tRNA(Gln) + L-glutamate + ADP + phosphate + H(+)</text>
        <dbReference type="Rhea" id="RHEA:17521"/>
        <dbReference type="Rhea" id="RHEA-COMP:9681"/>
        <dbReference type="Rhea" id="RHEA-COMP:9684"/>
        <dbReference type="ChEBI" id="CHEBI:15377"/>
        <dbReference type="ChEBI" id="CHEBI:15378"/>
        <dbReference type="ChEBI" id="CHEBI:29985"/>
        <dbReference type="ChEBI" id="CHEBI:30616"/>
        <dbReference type="ChEBI" id="CHEBI:43474"/>
        <dbReference type="ChEBI" id="CHEBI:58359"/>
        <dbReference type="ChEBI" id="CHEBI:78520"/>
        <dbReference type="ChEBI" id="CHEBI:78521"/>
        <dbReference type="ChEBI" id="CHEBI:456216"/>
    </reaction>
</comment>
<dbReference type="GO" id="GO:0050566">
    <property type="term" value="F:asparaginyl-tRNA synthase (glutamine-hydrolyzing) activity"/>
    <property type="evidence" value="ECO:0007669"/>
    <property type="project" value="RHEA"/>
</dbReference>
<keyword evidence="6" id="KW-0436">Ligase</keyword>
<dbReference type="GO" id="GO:0050567">
    <property type="term" value="F:glutaminyl-tRNA synthase (glutamine-hydrolyzing) activity"/>
    <property type="evidence" value="ECO:0007669"/>
    <property type="project" value="UniProtKB-UniRule"/>
</dbReference>
<keyword evidence="7" id="KW-0808">Transferase</keyword>
<evidence type="ECO:0000256" key="4">
    <source>
        <dbReference type="ARBA" id="ARBA00047380"/>
    </source>
</evidence>
<reference evidence="8" key="1">
    <citation type="submission" date="2016-10" db="EMBL/GenBank/DDBJ databases">
        <authorList>
            <person name="Varghese N."/>
            <person name="Submissions S."/>
        </authorList>
    </citation>
    <scope>NUCLEOTIDE SEQUENCE [LARGE SCALE GENOMIC DNA]</scope>
    <source>
        <strain evidence="8">DSM 45789</strain>
    </source>
</reference>